<dbReference type="RefSeq" id="WP_038675924.1">
    <property type="nucleotide sequence ID" value="NZ_BJMC01000016.1"/>
</dbReference>
<dbReference type="KEGG" id="psim:KR76_00750"/>
<evidence type="ECO:0000256" key="6">
    <source>
        <dbReference type="ARBA" id="ARBA00022970"/>
    </source>
</evidence>
<dbReference type="Pfam" id="PF02653">
    <property type="entry name" value="BPD_transp_2"/>
    <property type="match status" value="1"/>
</dbReference>
<dbReference type="GO" id="GO:0005886">
    <property type="term" value="C:plasma membrane"/>
    <property type="evidence" value="ECO:0007669"/>
    <property type="project" value="UniProtKB-SubCell"/>
</dbReference>
<name>A0A0A1DEN2_NOCSI</name>
<evidence type="ECO:0000256" key="3">
    <source>
        <dbReference type="ARBA" id="ARBA00022475"/>
    </source>
</evidence>
<proteinExistence type="inferred from homology"/>
<comment type="subcellular location">
    <subcellularLocation>
        <location evidence="1">Cell membrane</location>
        <topology evidence="1">Multi-pass membrane protein</topology>
    </subcellularLocation>
</comment>
<accession>A0A0A1DEN2</accession>
<keyword evidence="11" id="KW-1185">Reference proteome</keyword>
<dbReference type="OrthoDB" id="9807115at2"/>
<evidence type="ECO:0000256" key="1">
    <source>
        <dbReference type="ARBA" id="ARBA00004651"/>
    </source>
</evidence>
<dbReference type="PANTHER" id="PTHR11795">
    <property type="entry name" value="BRANCHED-CHAIN AMINO ACID TRANSPORT SYSTEM PERMEASE PROTEIN LIVH"/>
    <property type="match status" value="1"/>
</dbReference>
<dbReference type="GO" id="GO:0015192">
    <property type="term" value="F:L-phenylalanine transmembrane transporter activity"/>
    <property type="evidence" value="ECO:0007669"/>
    <property type="project" value="TreeGrafter"/>
</dbReference>
<evidence type="ECO:0000256" key="5">
    <source>
        <dbReference type="ARBA" id="ARBA00022692"/>
    </source>
</evidence>
<protein>
    <submittedName>
        <fullName evidence="10">High-affinity branched-chain amino acid transport system permease protein LivH</fullName>
    </submittedName>
</protein>
<dbReference type="GO" id="GO:1903806">
    <property type="term" value="P:L-isoleucine import across plasma membrane"/>
    <property type="evidence" value="ECO:0007669"/>
    <property type="project" value="TreeGrafter"/>
</dbReference>
<dbReference type="GeneID" id="96607532"/>
<organism evidence="10 11">
    <name type="scientific">Nocardioides simplex</name>
    <name type="common">Arthrobacter simplex</name>
    <dbReference type="NCBI Taxonomy" id="2045"/>
    <lineage>
        <taxon>Bacteria</taxon>
        <taxon>Bacillati</taxon>
        <taxon>Actinomycetota</taxon>
        <taxon>Actinomycetes</taxon>
        <taxon>Propionibacteriales</taxon>
        <taxon>Nocardioidaceae</taxon>
        <taxon>Pimelobacter</taxon>
    </lineage>
</organism>
<keyword evidence="2" id="KW-0813">Transport</keyword>
<dbReference type="PANTHER" id="PTHR11795:SF371">
    <property type="entry name" value="HIGH-AFFINITY BRANCHED-CHAIN AMINO ACID TRANSPORT SYSTEM PERMEASE PROTEIN LIVH"/>
    <property type="match status" value="1"/>
</dbReference>
<dbReference type="GO" id="GO:0015190">
    <property type="term" value="F:L-leucine transmembrane transporter activity"/>
    <property type="evidence" value="ECO:0007669"/>
    <property type="project" value="TreeGrafter"/>
</dbReference>
<evidence type="ECO:0000256" key="4">
    <source>
        <dbReference type="ARBA" id="ARBA00022519"/>
    </source>
</evidence>
<keyword evidence="3" id="KW-1003">Cell membrane</keyword>
<evidence type="ECO:0000313" key="11">
    <source>
        <dbReference type="Proteomes" id="UP000030300"/>
    </source>
</evidence>
<keyword evidence="8" id="KW-0472">Membrane</keyword>
<dbReference type="GO" id="GO:0042941">
    <property type="term" value="P:D-alanine transmembrane transport"/>
    <property type="evidence" value="ECO:0007669"/>
    <property type="project" value="TreeGrafter"/>
</dbReference>
<dbReference type="CDD" id="cd06582">
    <property type="entry name" value="TM_PBP1_LivH_like"/>
    <property type="match status" value="1"/>
</dbReference>
<keyword evidence="6" id="KW-0029">Amino-acid transport</keyword>
<evidence type="ECO:0000256" key="8">
    <source>
        <dbReference type="ARBA" id="ARBA00023136"/>
    </source>
</evidence>
<comment type="similarity">
    <text evidence="9">Belongs to the binding-protein-dependent transport system permease family. LivHM subfamily.</text>
</comment>
<evidence type="ECO:0000256" key="7">
    <source>
        <dbReference type="ARBA" id="ARBA00022989"/>
    </source>
</evidence>
<keyword evidence="4" id="KW-0997">Cell inner membrane</keyword>
<dbReference type="InterPro" id="IPR052157">
    <property type="entry name" value="BCAA_transport_permease"/>
</dbReference>
<keyword evidence="5" id="KW-0812">Transmembrane</keyword>
<sequence>MILEFLINAVGLGALYALLTIGVALLFGVLGLMNFAYGELILAGAFAMYLFRDQPWPFALLMAIVFAVVVALVSERLAFHPLRNADPVTLMIASFAVSLALQSLARMTVLPRTRGVPPERFLSHRVSILGADVSVLDLVTLVLCGLMLLVVAWLMGRTSLGIQLRAAAEDFRMASSLGVKANLVIPAAFVIVGVLSAIGGAVLVARQGSVGADMGLQPMLIGVVGAVLGGMSSLKGAALGGFLLGAATALLESLLPTDLIAFRDAFLFSALIAVLVVRPQGLLSGAKVRVS</sequence>
<reference evidence="10 11" key="1">
    <citation type="journal article" date="2015" name="Genome Announc.">
        <title>Complete Genome Sequence of Steroid-Transforming Nocardioides simplex VKM Ac-2033D.</title>
        <authorList>
            <person name="Shtratnikova V.Y."/>
            <person name="Schelkunov M.I."/>
            <person name="Pekov Y.A."/>
            <person name="Fokina V.V."/>
            <person name="Logacheva M.D."/>
            <person name="Sokolov S.L."/>
            <person name="Bragin E.Y."/>
            <person name="Ashapkin V.V."/>
            <person name="Donova M.V."/>
        </authorList>
    </citation>
    <scope>NUCLEOTIDE SEQUENCE [LARGE SCALE GENOMIC DNA]</scope>
    <source>
        <strain evidence="10 11">VKM Ac-2033D</strain>
    </source>
</reference>
<dbReference type="GO" id="GO:0015188">
    <property type="term" value="F:L-isoleucine transmembrane transporter activity"/>
    <property type="evidence" value="ECO:0007669"/>
    <property type="project" value="TreeGrafter"/>
</dbReference>
<keyword evidence="7" id="KW-1133">Transmembrane helix</keyword>
<dbReference type="GO" id="GO:0005304">
    <property type="term" value="F:L-valine transmembrane transporter activity"/>
    <property type="evidence" value="ECO:0007669"/>
    <property type="project" value="TreeGrafter"/>
</dbReference>
<dbReference type="InterPro" id="IPR001851">
    <property type="entry name" value="ABC_transp_permease"/>
</dbReference>
<dbReference type="AlphaFoldDB" id="A0A0A1DEN2"/>
<gene>
    <name evidence="10" type="ORF">KR76_00750</name>
</gene>
<evidence type="ECO:0000256" key="9">
    <source>
        <dbReference type="ARBA" id="ARBA00037998"/>
    </source>
</evidence>
<dbReference type="STRING" id="2045.KR76_00750"/>
<dbReference type="EMBL" id="CP009896">
    <property type="protein sequence ID" value="AIY15671.1"/>
    <property type="molecule type" value="Genomic_DNA"/>
</dbReference>
<dbReference type="Proteomes" id="UP000030300">
    <property type="component" value="Chromosome"/>
</dbReference>
<dbReference type="eggNOG" id="COG0559">
    <property type="taxonomic scope" value="Bacteria"/>
</dbReference>
<dbReference type="HOGENOM" id="CLU_039929_3_0_11"/>
<evidence type="ECO:0000256" key="2">
    <source>
        <dbReference type="ARBA" id="ARBA00022448"/>
    </source>
</evidence>
<dbReference type="GO" id="GO:0015808">
    <property type="term" value="P:L-alanine transport"/>
    <property type="evidence" value="ECO:0007669"/>
    <property type="project" value="TreeGrafter"/>
</dbReference>
<evidence type="ECO:0000313" key="10">
    <source>
        <dbReference type="EMBL" id="AIY15671.1"/>
    </source>
</evidence>